<proteinExistence type="predicted"/>
<reference evidence="8" key="1">
    <citation type="submission" date="2020-07" db="EMBL/GenBank/DDBJ databases">
        <title>Draft Genome Sequence of a Deep-Sea Yeast, Naganishia (Cryptococcus) liquefaciens strain N6.</title>
        <authorList>
            <person name="Han Y.W."/>
            <person name="Kajitani R."/>
            <person name="Morimoto H."/>
            <person name="Parhat M."/>
            <person name="Tsubouchi H."/>
            <person name="Bakenova O."/>
            <person name="Ogata M."/>
            <person name="Argunhan B."/>
            <person name="Aoki R."/>
            <person name="Kajiwara S."/>
            <person name="Itoh T."/>
            <person name="Iwasaki H."/>
        </authorList>
    </citation>
    <scope>NUCLEOTIDE SEQUENCE</scope>
    <source>
        <strain evidence="8">N6</strain>
    </source>
</reference>
<keyword evidence="2" id="KW-0813">Transport</keyword>
<accession>A0A8H3YIF7</accession>
<dbReference type="PANTHER" id="PTHR13094">
    <property type="entry name" value="NADH-UBIQUINONE OXIDOREDUCTASE PDSW SUBUNIT"/>
    <property type="match status" value="1"/>
</dbReference>
<dbReference type="GO" id="GO:0005743">
    <property type="term" value="C:mitochondrial inner membrane"/>
    <property type="evidence" value="ECO:0007669"/>
    <property type="project" value="UniProtKB-SubCell"/>
</dbReference>
<keyword evidence="3" id="KW-0679">Respiratory chain</keyword>
<evidence type="ECO:0000313" key="8">
    <source>
        <dbReference type="EMBL" id="GHJ90353.1"/>
    </source>
</evidence>
<keyword evidence="6" id="KW-0496">Mitochondrion</keyword>
<keyword evidence="7" id="KW-0472">Membrane</keyword>
<dbReference type="InterPro" id="IPR039993">
    <property type="entry name" value="NDUFB10"/>
</dbReference>
<dbReference type="AlphaFoldDB" id="A0A8H3YIF7"/>
<name>A0A8H3YIF7_9TREE</name>
<evidence type="ECO:0000256" key="5">
    <source>
        <dbReference type="ARBA" id="ARBA00022982"/>
    </source>
</evidence>
<evidence type="ECO:0000256" key="3">
    <source>
        <dbReference type="ARBA" id="ARBA00022660"/>
    </source>
</evidence>
<gene>
    <name evidence="8" type="ORF">NliqN6_6755</name>
</gene>
<evidence type="ECO:0000256" key="4">
    <source>
        <dbReference type="ARBA" id="ARBA00022792"/>
    </source>
</evidence>
<evidence type="ECO:0000256" key="7">
    <source>
        <dbReference type="ARBA" id="ARBA00023136"/>
    </source>
</evidence>
<protein>
    <submittedName>
        <fullName evidence="8">Uncharacterized protein</fullName>
    </submittedName>
</protein>
<evidence type="ECO:0000256" key="6">
    <source>
        <dbReference type="ARBA" id="ARBA00023128"/>
    </source>
</evidence>
<comment type="subcellular location">
    <subcellularLocation>
        <location evidence="1">Mitochondrion inner membrane</location>
        <topology evidence="1">Peripheral membrane protein</topology>
        <orientation evidence="1">Matrix side</orientation>
    </subcellularLocation>
</comment>
<evidence type="ECO:0000313" key="9">
    <source>
        <dbReference type="Proteomes" id="UP000620104"/>
    </source>
</evidence>
<evidence type="ECO:0000256" key="2">
    <source>
        <dbReference type="ARBA" id="ARBA00022448"/>
    </source>
</evidence>
<dbReference type="EMBL" id="BLZA01000058">
    <property type="protein sequence ID" value="GHJ90353.1"/>
    <property type="molecule type" value="Genomic_DNA"/>
</dbReference>
<dbReference type="PANTHER" id="PTHR13094:SF1">
    <property type="entry name" value="NADH DEHYDROGENASE [UBIQUINONE] 1 BETA SUBCOMPLEX SUBUNIT 10"/>
    <property type="match status" value="1"/>
</dbReference>
<evidence type="ECO:0000256" key="1">
    <source>
        <dbReference type="ARBA" id="ARBA00004443"/>
    </source>
</evidence>
<comment type="caution">
    <text evidence="8">The sequence shown here is derived from an EMBL/GenBank/DDBJ whole genome shotgun (WGS) entry which is preliminary data.</text>
</comment>
<keyword evidence="4" id="KW-0999">Mitochondrion inner membrane</keyword>
<keyword evidence="5" id="KW-0249">Electron transport</keyword>
<sequence>MSANIDDYKKTLSERDNHIRESWVKAMEARIVREELVKCQRGEGVNHYKKCHHLAEMYTGMIRDNKVKGYKIIDTE</sequence>
<keyword evidence="9" id="KW-1185">Reference proteome</keyword>
<organism evidence="8 9">
    <name type="scientific">Naganishia liquefaciens</name>
    <dbReference type="NCBI Taxonomy" id="104408"/>
    <lineage>
        <taxon>Eukaryota</taxon>
        <taxon>Fungi</taxon>
        <taxon>Dikarya</taxon>
        <taxon>Basidiomycota</taxon>
        <taxon>Agaricomycotina</taxon>
        <taxon>Tremellomycetes</taxon>
        <taxon>Filobasidiales</taxon>
        <taxon>Filobasidiaceae</taxon>
        <taxon>Naganishia</taxon>
    </lineage>
</organism>
<dbReference type="Proteomes" id="UP000620104">
    <property type="component" value="Unassembled WGS sequence"/>
</dbReference>
<dbReference type="OrthoDB" id="10252718at2759"/>